<sequence>MVVFDVLDELGQSDEMKSAAPEPAGIGEERGSGNACHGVTLNIILYGIRNRGTGSQAAAAAAGAEQPGEMRLEQQQGEGPQQD</sequence>
<evidence type="ECO:0000313" key="2">
    <source>
        <dbReference type="EMBL" id="RXM30651.1"/>
    </source>
</evidence>
<proteinExistence type="predicted"/>
<feature type="region of interest" description="Disordered" evidence="1">
    <location>
        <begin position="11"/>
        <end position="35"/>
    </location>
</feature>
<evidence type="ECO:0000256" key="1">
    <source>
        <dbReference type="SAM" id="MobiDB-lite"/>
    </source>
</evidence>
<reference evidence="2 3" key="1">
    <citation type="submission" date="2019-01" db="EMBL/GenBank/DDBJ databases">
        <title>Draft Genome and Complete Hox-Cluster Characterization of the Sterlet Sturgeon (Acipenser ruthenus).</title>
        <authorList>
            <person name="Wei Q."/>
        </authorList>
    </citation>
    <scope>NUCLEOTIDE SEQUENCE [LARGE SCALE GENOMIC DNA]</scope>
    <source>
        <strain evidence="2">WHYD16114868_AA</strain>
        <tissue evidence="2">Blood</tissue>
    </source>
</reference>
<feature type="compositionally biased region" description="Polar residues" evidence="1">
    <location>
        <begin position="73"/>
        <end position="83"/>
    </location>
</feature>
<dbReference type="EMBL" id="SCEB01215225">
    <property type="protein sequence ID" value="RXM30651.1"/>
    <property type="molecule type" value="Genomic_DNA"/>
</dbReference>
<feature type="region of interest" description="Disordered" evidence="1">
    <location>
        <begin position="55"/>
        <end position="83"/>
    </location>
</feature>
<keyword evidence="3" id="KW-1185">Reference proteome</keyword>
<organism evidence="2 3">
    <name type="scientific">Acipenser ruthenus</name>
    <name type="common">Sterlet sturgeon</name>
    <dbReference type="NCBI Taxonomy" id="7906"/>
    <lineage>
        <taxon>Eukaryota</taxon>
        <taxon>Metazoa</taxon>
        <taxon>Chordata</taxon>
        <taxon>Craniata</taxon>
        <taxon>Vertebrata</taxon>
        <taxon>Euteleostomi</taxon>
        <taxon>Actinopterygii</taxon>
        <taxon>Chondrostei</taxon>
        <taxon>Acipenseriformes</taxon>
        <taxon>Acipenseridae</taxon>
        <taxon>Acipenser</taxon>
    </lineage>
</organism>
<gene>
    <name evidence="2" type="ORF">EOD39_7708</name>
</gene>
<protein>
    <submittedName>
        <fullName evidence="2">Uncharacterized protein</fullName>
    </submittedName>
</protein>
<dbReference type="Proteomes" id="UP000289886">
    <property type="component" value="Unassembled WGS sequence"/>
</dbReference>
<accession>A0A444U669</accession>
<name>A0A444U669_ACIRT</name>
<dbReference type="AlphaFoldDB" id="A0A444U669"/>
<evidence type="ECO:0000313" key="3">
    <source>
        <dbReference type="Proteomes" id="UP000289886"/>
    </source>
</evidence>
<comment type="caution">
    <text evidence="2">The sequence shown here is derived from an EMBL/GenBank/DDBJ whole genome shotgun (WGS) entry which is preliminary data.</text>
</comment>